<dbReference type="Gene3D" id="3.30.470.20">
    <property type="entry name" value="ATP-grasp fold, B domain"/>
    <property type="match status" value="1"/>
</dbReference>
<keyword evidence="7 9" id="KW-0460">Magnesium</keyword>
<dbReference type="Pfam" id="PF17927">
    <property type="entry name" value="Ins134_P3_kin_N"/>
    <property type="match status" value="1"/>
</dbReference>
<feature type="binding site" evidence="8">
    <location>
        <position position="335"/>
    </location>
    <ligand>
        <name>1D-myo-inositol 1,3,4-trisphosphate</name>
        <dbReference type="ChEBI" id="CHEBI:58414"/>
    </ligand>
</feature>
<dbReference type="SUPFAM" id="SSF56059">
    <property type="entry name" value="Glutathione synthetase ATP-binding domain-like"/>
    <property type="match status" value="1"/>
</dbReference>
<keyword evidence="4 8" id="KW-0547">Nucleotide-binding</keyword>
<feature type="domain" description="Inositol 1,3,4-trisphosphate 5/6-kinase ATP-grasp" evidence="11">
    <location>
        <begin position="261"/>
        <end position="355"/>
    </location>
</feature>
<feature type="domain" description="Inositol-tetrakisphosphate 1-kinase N-terminal" evidence="12">
    <location>
        <begin position="9"/>
        <end position="100"/>
    </location>
</feature>
<feature type="binding site" evidence="8">
    <location>
        <position position="199"/>
    </location>
    <ligand>
        <name>1D-myo-inositol 1,3,4-trisphosphate</name>
        <dbReference type="ChEBI" id="CHEBI:58414"/>
    </ligand>
</feature>
<dbReference type="PIRSF" id="PIRSF038186">
    <property type="entry name" value="ITPK"/>
    <property type="match status" value="1"/>
</dbReference>
<feature type="binding site" evidence="8">
    <location>
        <position position="59"/>
    </location>
    <ligand>
        <name>1D-myo-inositol 1,3,4-trisphosphate</name>
        <dbReference type="ChEBI" id="CHEBI:58414"/>
    </ligand>
</feature>
<evidence type="ECO:0000256" key="2">
    <source>
        <dbReference type="ARBA" id="ARBA00022679"/>
    </source>
</evidence>
<evidence type="ECO:0000256" key="7">
    <source>
        <dbReference type="ARBA" id="ARBA00022842"/>
    </source>
</evidence>
<feature type="binding site" evidence="8">
    <location>
        <position position="339"/>
    </location>
    <ligand>
        <name>1D-myo-inositol 1,3,4-trisphosphate</name>
        <dbReference type="ChEBI" id="CHEBI:58414"/>
    </ligand>
</feature>
<proteinExistence type="inferred from homology"/>
<dbReference type="InterPro" id="IPR040464">
    <property type="entry name" value="InsP(3)kin_ATP-grasp"/>
</dbReference>
<feature type="binding site" evidence="8">
    <location>
        <position position="106"/>
    </location>
    <ligand>
        <name>ATP</name>
        <dbReference type="ChEBI" id="CHEBI:30616"/>
    </ligand>
</feature>
<dbReference type="GO" id="GO:0005524">
    <property type="term" value="F:ATP binding"/>
    <property type="evidence" value="ECO:0007669"/>
    <property type="project" value="UniProtKB-KW"/>
</dbReference>
<reference evidence="13" key="1">
    <citation type="submission" date="2025-08" db="UniProtKB">
        <authorList>
            <consortium name="Ensembl"/>
        </authorList>
    </citation>
    <scope>IDENTIFICATION</scope>
</reference>
<evidence type="ECO:0000313" key="13">
    <source>
        <dbReference type="Ensembl" id="ENSNMLP00000014075.1"/>
    </source>
</evidence>
<dbReference type="Gene3D" id="3.30.1490.220">
    <property type="match status" value="1"/>
</dbReference>
<feature type="compositionally biased region" description="Polar residues" evidence="10">
    <location>
        <begin position="273"/>
        <end position="282"/>
    </location>
</feature>
<evidence type="ECO:0000256" key="8">
    <source>
        <dbReference type="PIRSR" id="PIRSR038186-1"/>
    </source>
</evidence>
<dbReference type="PANTHER" id="PTHR14217">
    <property type="entry name" value="INOSITOL-TETRAKISPHOSPHATE 1-KINASE"/>
    <property type="match status" value="1"/>
</dbReference>
<keyword evidence="6 8" id="KW-0067">ATP-binding</keyword>
<comment type="similarity">
    <text evidence="1">Belongs to the ITPK1 family.</text>
</comment>
<accession>A0A8C6SZR3</accession>
<feature type="binding site" evidence="8">
    <location>
        <begin position="188"/>
        <end position="199"/>
    </location>
    <ligand>
        <name>ATP</name>
        <dbReference type="ChEBI" id="CHEBI:30616"/>
    </ligand>
</feature>
<dbReference type="Pfam" id="PF05770">
    <property type="entry name" value="Ins134_P3_kin"/>
    <property type="match status" value="2"/>
</dbReference>
<dbReference type="GO" id="GO:0047325">
    <property type="term" value="F:inositol-3,4,5,6-tetrakisphosphate 1-kinase activity"/>
    <property type="evidence" value="ECO:0007669"/>
    <property type="project" value="InterPro"/>
</dbReference>
<keyword evidence="3 9" id="KW-0479">Metal-binding</keyword>
<dbReference type="GO" id="GO:0032957">
    <property type="term" value="P:inositol trisphosphate metabolic process"/>
    <property type="evidence" value="ECO:0007669"/>
    <property type="project" value="InterPro"/>
</dbReference>
<evidence type="ECO:0000259" key="11">
    <source>
        <dbReference type="Pfam" id="PF05770"/>
    </source>
</evidence>
<feature type="binding site" evidence="8">
    <location>
        <position position="157"/>
    </location>
    <ligand>
        <name>ATP</name>
        <dbReference type="ChEBI" id="CHEBI:30616"/>
    </ligand>
</feature>
<dbReference type="PANTHER" id="PTHR14217:SF1">
    <property type="entry name" value="INOSITOL-TETRAKISPHOSPHATE 1-KINASE"/>
    <property type="match status" value="1"/>
</dbReference>
<evidence type="ECO:0000256" key="1">
    <source>
        <dbReference type="ARBA" id="ARBA00009601"/>
    </source>
</evidence>
<feature type="domain" description="Inositol 1,3,4-trisphosphate 5/6-kinase ATP-grasp" evidence="11">
    <location>
        <begin position="120"/>
        <end position="219"/>
    </location>
</feature>
<dbReference type="Ensembl" id="ENSNMLT00000015843.1">
    <property type="protein sequence ID" value="ENSNMLP00000014075.1"/>
    <property type="gene ID" value="ENSNMLG00000009405.1"/>
</dbReference>
<evidence type="ECO:0000256" key="10">
    <source>
        <dbReference type="SAM" id="MobiDB-lite"/>
    </source>
</evidence>
<dbReference type="GO" id="GO:0005737">
    <property type="term" value="C:cytoplasm"/>
    <property type="evidence" value="ECO:0007669"/>
    <property type="project" value="TreeGrafter"/>
</dbReference>
<feature type="binding site" evidence="9">
    <location>
        <position position="335"/>
    </location>
    <ligand>
        <name>Mg(2+)</name>
        <dbReference type="ChEBI" id="CHEBI:18420"/>
        <label>2</label>
    </ligand>
</feature>
<evidence type="ECO:0000256" key="3">
    <source>
        <dbReference type="ARBA" id="ARBA00022723"/>
    </source>
</evidence>
<evidence type="ECO:0000313" key="14">
    <source>
        <dbReference type="Proteomes" id="UP000694523"/>
    </source>
</evidence>
<evidence type="ECO:0000256" key="9">
    <source>
        <dbReference type="PIRSR" id="PIRSR038186-2"/>
    </source>
</evidence>
<sequence length="431" mass="47852">MQTFLKGRRVGYWLSEKKLKKLNFQAFADLCRKRGIEVVQLDLSQPLEEQGPLDVIIHKLTDLILEADQNDSQAMLLVQRVQDYIDAHPKTIVLDPLPAIRTLLDRCKSYQLVHRIESSMQDERICSPPFMVMNSECSPDVLEQIWKQGLTFPFICKTRVAHGTNSHEMAIIFSEDDLKDVKPPCVIQSFINHNAVLYKVFVVGDSHTVVERPSLKNFPSCLREHYSAPVPGICMRNRRSSRKVLLTGATQFNSRVFSLLSDRKAIFFNSHNVSKPESSSDLTSRDNVEGVSQPPNTEVIRELCRSLRQALGVSLFGIDIIINNQTGQHAIIDINAFPGYEGVPEFFNDLLSHISSVLQSSDVAAVNGPVSSSPPAQGCCGMLGKEASGPWIVEGDTGLKGSLQRLGCNTAMSPNFQQHCVSTIATKASSQ</sequence>
<dbReference type="GO" id="GO:0052725">
    <property type="term" value="F:inositol-1,3,4-trisphosphate 6-kinase activity"/>
    <property type="evidence" value="ECO:0007669"/>
    <property type="project" value="InterPro"/>
</dbReference>
<comment type="cofactor">
    <cofactor evidence="9">
        <name>Mg(2+)</name>
        <dbReference type="ChEBI" id="CHEBI:18420"/>
    </cofactor>
    <text evidence="9">Binds 2 magnesium ions per subunit.</text>
</comment>
<dbReference type="Proteomes" id="UP000694523">
    <property type="component" value="Unplaced"/>
</dbReference>
<evidence type="ECO:0000259" key="12">
    <source>
        <dbReference type="Pfam" id="PF17927"/>
    </source>
</evidence>
<organism evidence="13 14">
    <name type="scientific">Neogobius melanostomus</name>
    <name type="common">round goby</name>
    <dbReference type="NCBI Taxonomy" id="47308"/>
    <lineage>
        <taxon>Eukaryota</taxon>
        <taxon>Metazoa</taxon>
        <taxon>Chordata</taxon>
        <taxon>Craniata</taxon>
        <taxon>Vertebrata</taxon>
        <taxon>Euteleostomi</taxon>
        <taxon>Actinopterygii</taxon>
        <taxon>Neopterygii</taxon>
        <taxon>Teleostei</taxon>
        <taxon>Neoteleostei</taxon>
        <taxon>Acanthomorphata</taxon>
        <taxon>Gobiaria</taxon>
        <taxon>Gobiiformes</taxon>
        <taxon>Gobioidei</taxon>
        <taxon>Gobiidae</taxon>
        <taxon>Benthophilinae</taxon>
        <taxon>Neogobiini</taxon>
        <taxon>Neogobius</taxon>
    </lineage>
</organism>
<dbReference type="FunFam" id="3.40.50.11370:FF:000001">
    <property type="entry name" value="Inositol-tetrakisphosphate 1-kinase"/>
    <property type="match status" value="1"/>
</dbReference>
<keyword evidence="2" id="KW-0808">Transferase</keyword>
<dbReference type="GO" id="GO:0000287">
    <property type="term" value="F:magnesium ion binding"/>
    <property type="evidence" value="ECO:0007669"/>
    <property type="project" value="InterPro"/>
</dbReference>
<dbReference type="AlphaFoldDB" id="A0A8C6SZR3"/>
<dbReference type="InterPro" id="IPR008656">
    <property type="entry name" value="Inositol_tetrakis-P_1-kinase"/>
</dbReference>
<evidence type="ECO:0000256" key="6">
    <source>
        <dbReference type="ARBA" id="ARBA00022840"/>
    </source>
</evidence>
<dbReference type="GO" id="GO:0052726">
    <property type="term" value="F:inositol-1,3,4-trisphosphate 5-kinase activity"/>
    <property type="evidence" value="ECO:0007669"/>
    <property type="project" value="InterPro"/>
</dbReference>
<feature type="binding site" evidence="9">
    <location>
        <position position="319"/>
    </location>
    <ligand>
        <name>Mg(2+)</name>
        <dbReference type="ChEBI" id="CHEBI:18420"/>
        <label>1</label>
    </ligand>
</feature>
<keyword evidence="5" id="KW-0418">Kinase</keyword>
<dbReference type="FunFam" id="3.30.1490.220:FF:000001">
    <property type="entry name" value="Inositol-tetrakisphosphate 1-kinase"/>
    <property type="match status" value="1"/>
</dbReference>
<reference evidence="13" key="2">
    <citation type="submission" date="2025-09" db="UniProtKB">
        <authorList>
            <consortium name="Ensembl"/>
        </authorList>
    </citation>
    <scope>IDENTIFICATION</scope>
</reference>
<evidence type="ECO:0000256" key="5">
    <source>
        <dbReference type="ARBA" id="ARBA00022777"/>
    </source>
</evidence>
<feature type="binding site" evidence="9">
    <location>
        <position position="333"/>
    </location>
    <ligand>
        <name>Mg(2+)</name>
        <dbReference type="ChEBI" id="CHEBI:18420"/>
        <label>2</label>
    </ligand>
</feature>
<feature type="binding site" evidence="8">
    <location>
        <position position="214"/>
    </location>
    <ligand>
        <name>ATP</name>
        <dbReference type="ChEBI" id="CHEBI:30616"/>
    </ligand>
</feature>
<keyword evidence="14" id="KW-1185">Reference proteome</keyword>
<feature type="binding site" evidence="8">
    <location>
        <position position="18"/>
    </location>
    <ligand>
        <name>1D-myo-inositol 1,3,4-trisphosphate</name>
        <dbReference type="ChEBI" id="CHEBI:58414"/>
    </ligand>
</feature>
<feature type="binding site" evidence="9">
    <location>
        <position position="333"/>
    </location>
    <ligand>
        <name>Mg(2+)</name>
        <dbReference type="ChEBI" id="CHEBI:18420"/>
        <label>1</label>
    </ligand>
</feature>
<protein>
    <submittedName>
        <fullName evidence="13">Inositol-tetrakisphosphate 1-kinase b</fullName>
    </submittedName>
</protein>
<evidence type="ECO:0000256" key="4">
    <source>
        <dbReference type="ARBA" id="ARBA00022741"/>
    </source>
</evidence>
<dbReference type="Gene3D" id="3.40.50.11370">
    <property type="match status" value="1"/>
</dbReference>
<feature type="region of interest" description="Disordered" evidence="10">
    <location>
        <begin position="273"/>
        <end position="293"/>
    </location>
</feature>
<dbReference type="InterPro" id="IPR041429">
    <property type="entry name" value="ITPK1_N"/>
</dbReference>
<feature type="binding site" evidence="8">
    <location>
        <position position="167"/>
    </location>
    <ligand>
        <name>1D-myo-inositol 1,3,4-trisphosphate</name>
        <dbReference type="ChEBI" id="CHEBI:58414"/>
    </ligand>
</feature>
<name>A0A8C6SZR3_9GOBI</name>